<sequence>MKRYEQVATGLAEQIKQGVYLPGERIPGVRRLSEQFSVSISTIMQAHQLLEDRGLIQARPRSGYYVRTSVWRAPEQPAMTNPKPKPARITGQQMAMQLSQATRQPGMIQLGAAIPHHSFLPTRAINRALLAVTRHQQQRSASYEFPPGSTELRQQIARRMLDAGCQVAPSKVVITSGCQEALTLCLRTVAKAGDIIALESPTFYGLLQVVEALGLKALEIPTHPQHGISLDALKLAIEQWPVKACAIVGNFNSPMGYCMSGDNKQALIKLLDQHDIPLIEDDVYGDLAFDHHRPKAAKSFDTNGNVLYCSSFSKTLSPGLRVGWVVPGKYQESIEYLKYITSLATPTLPQLAIADFLQRGGYDRYLRQVRGQYAH</sequence>
<dbReference type="Pfam" id="PF00392">
    <property type="entry name" value="GntR"/>
    <property type="match status" value="1"/>
</dbReference>
<evidence type="ECO:0000313" key="9">
    <source>
        <dbReference type="EMBL" id="VAX02825.1"/>
    </source>
</evidence>
<evidence type="ECO:0000256" key="6">
    <source>
        <dbReference type="ARBA" id="ARBA00023125"/>
    </source>
</evidence>
<evidence type="ECO:0000256" key="2">
    <source>
        <dbReference type="ARBA" id="ARBA00022576"/>
    </source>
</evidence>
<dbReference type="PANTHER" id="PTHR46577">
    <property type="entry name" value="HTH-TYPE TRANSCRIPTIONAL REGULATORY PROTEIN GABR"/>
    <property type="match status" value="1"/>
</dbReference>
<dbReference type="InterPro" id="IPR004839">
    <property type="entry name" value="Aminotransferase_I/II_large"/>
</dbReference>
<dbReference type="CDD" id="cd07377">
    <property type="entry name" value="WHTH_GntR"/>
    <property type="match status" value="1"/>
</dbReference>
<keyword evidence="3 9" id="KW-0808">Transferase</keyword>
<dbReference type="InterPro" id="IPR015421">
    <property type="entry name" value="PyrdxlP-dep_Trfase_major"/>
</dbReference>
<dbReference type="GO" id="GO:0003700">
    <property type="term" value="F:DNA-binding transcription factor activity"/>
    <property type="evidence" value="ECO:0007669"/>
    <property type="project" value="InterPro"/>
</dbReference>
<dbReference type="InterPro" id="IPR036390">
    <property type="entry name" value="WH_DNA-bd_sf"/>
</dbReference>
<evidence type="ECO:0000256" key="7">
    <source>
        <dbReference type="ARBA" id="ARBA00023163"/>
    </source>
</evidence>
<evidence type="ECO:0000256" key="1">
    <source>
        <dbReference type="ARBA" id="ARBA00005384"/>
    </source>
</evidence>
<evidence type="ECO:0000256" key="3">
    <source>
        <dbReference type="ARBA" id="ARBA00022679"/>
    </source>
</evidence>
<keyword evidence="2 9" id="KW-0032">Aminotransferase</keyword>
<dbReference type="SUPFAM" id="SSF53383">
    <property type="entry name" value="PLP-dependent transferases"/>
    <property type="match status" value="1"/>
</dbReference>
<dbReference type="PROSITE" id="PS50949">
    <property type="entry name" value="HTH_GNTR"/>
    <property type="match status" value="1"/>
</dbReference>
<dbReference type="InterPro" id="IPR000524">
    <property type="entry name" value="Tscrpt_reg_HTH_GntR"/>
</dbReference>
<keyword evidence="6 9" id="KW-0238">DNA-binding</keyword>
<dbReference type="InterPro" id="IPR015424">
    <property type="entry name" value="PyrdxlP-dep_Trfase"/>
</dbReference>
<dbReference type="Gene3D" id="3.40.640.10">
    <property type="entry name" value="Type I PLP-dependent aspartate aminotransferase-like (Major domain)"/>
    <property type="match status" value="1"/>
</dbReference>
<feature type="domain" description="HTH gntR-type" evidence="8">
    <location>
        <begin position="1"/>
        <end position="69"/>
    </location>
</feature>
<keyword evidence="4" id="KW-0663">Pyridoxal phosphate</keyword>
<dbReference type="InterPro" id="IPR036388">
    <property type="entry name" value="WH-like_DNA-bd_sf"/>
</dbReference>
<evidence type="ECO:0000259" key="8">
    <source>
        <dbReference type="PROSITE" id="PS50949"/>
    </source>
</evidence>
<dbReference type="GO" id="GO:0008483">
    <property type="term" value="F:transaminase activity"/>
    <property type="evidence" value="ECO:0007669"/>
    <property type="project" value="UniProtKB-KW"/>
</dbReference>
<dbReference type="SUPFAM" id="SSF46785">
    <property type="entry name" value="Winged helix' DNA-binding domain"/>
    <property type="match status" value="1"/>
</dbReference>
<name>A0A3B1B930_9ZZZZ</name>
<keyword evidence="5" id="KW-0805">Transcription regulation</keyword>
<feature type="non-terminal residue" evidence="9">
    <location>
        <position position="375"/>
    </location>
</feature>
<dbReference type="GO" id="GO:0003677">
    <property type="term" value="F:DNA binding"/>
    <property type="evidence" value="ECO:0007669"/>
    <property type="project" value="UniProtKB-KW"/>
</dbReference>
<dbReference type="PANTHER" id="PTHR46577:SF2">
    <property type="entry name" value="TRANSCRIPTIONAL REGULATORY PROTEIN"/>
    <property type="match status" value="1"/>
</dbReference>
<protein>
    <submittedName>
        <fullName evidence="9">DNA-binding transcriptional regulator, MocR family / aminotransferase domain</fullName>
    </submittedName>
</protein>
<dbReference type="FunFam" id="3.40.640.10:FF:000023">
    <property type="entry name" value="Transcriptional regulator, GntR family"/>
    <property type="match status" value="1"/>
</dbReference>
<dbReference type="InterPro" id="IPR051446">
    <property type="entry name" value="HTH_trans_reg/aminotransferase"/>
</dbReference>
<evidence type="ECO:0000256" key="5">
    <source>
        <dbReference type="ARBA" id="ARBA00023015"/>
    </source>
</evidence>
<dbReference type="Gene3D" id="1.10.10.10">
    <property type="entry name" value="Winged helix-like DNA-binding domain superfamily/Winged helix DNA-binding domain"/>
    <property type="match status" value="1"/>
</dbReference>
<comment type="similarity">
    <text evidence="1">In the C-terminal section; belongs to the class-I pyridoxal-phosphate-dependent aminotransferase family.</text>
</comment>
<dbReference type="AlphaFoldDB" id="A0A3B1B930"/>
<accession>A0A3B1B930</accession>
<keyword evidence="7" id="KW-0804">Transcription</keyword>
<dbReference type="CDD" id="cd00609">
    <property type="entry name" value="AAT_like"/>
    <property type="match status" value="1"/>
</dbReference>
<dbReference type="EMBL" id="UOFU01000295">
    <property type="protein sequence ID" value="VAX02825.1"/>
    <property type="molecule type" value="Genomic_DNA"/>
</dbReference>
<proteinExistence type="inferred from homology"/>
<reference evidence="9" key="1">
    <citation type="submission" date="2018-06" db="EMBL/GenBank/DDBJ databases">
        <authorList>
            <person name="Zhirakovskaya E."/>
        </authorList>
    </citation>
    <scope>NUCLEOTIDE SEQUENCE</scope>
</reference>
<evidence type="ECO:0000256" key="4">
    <source>
        <dbReference type="ARBA" id="ARBA00022898"/>
    </source>
</evidence>
<dbReference type="Pfam" id="PF00155">
    <property type="entry name" value="Aminotran_1_2"/>
    <property type="match status" value="1"/>
</dbReference>
<gene>
    <name evidence="9" type="ORF">MNBD_GAMMA20-124</name>
</gene>
<dbReference type="GO" id="GO:0030170">
    <property type="term" value="F:pyridoxal phosphate binding"/>
    <property type="evidence" value="ECO:0007669"/>
    <property type="project" value="InterPro"/>
</dbReference>
<organism evidence="9">
    <name type="scientific">hydrothermal vent metagenome</name>
    <dbReference type="NCBI Taxonomy" id="652676"/>
    <lineage>
        <taxon>unclassified sequences</taxon>
        <taxon>metagenomes</taxon>
        <taxon>ecological metagenomes</taxon>
    </lineage>
</organism>
<dbReference type="SMART" id="SM00345">
    <property type="entry name" value="HTH_GNTR"/>
    <property type="match status" value="1"/>
</dbReference>